<name>A0A1B2JIC6_PICPA</name>
<dbReference type="Gene3D" id="2.30.18.10">
    <property type="entry name" value="Transcription factor IIA (TFIIA), beta-barrel domain"/>
    <property type="match status" value="1"/>
</dbReference>
<dbReference type="Pfam" id="PF03153">
    <property type="entry name" value="TFIIA"/>
    <property type="match status" value="2"/>
</dbReference>
<evidence type="ECO:0000256" key="4">
    <source>
        <dbReference type="ARBA" id="ARBA00023242"/>
    </source>
</evidence>
<reference evidence="7 8" key="1">
    <citation type="submission" date="2016-02" db="EMBL/GenBank/DDBJ databases">
        <title>Comparative genomic and transcriptomic foundation for Pichia pastoris.</title>
        <authorList>
            <person name="Love K.R."/>
            <person name="Shah K.A."/>
            <person name="Whittaker C.A."/>
            <person name="Wu J."/>
            <person name="Bartlett M.C."/>
            <person name="Ma D."/>
            <person name="Leeson R.L."/>
            <person name="Priest M."/>
            <person name="Young S.K."/>
            <person name="Love J.C."/>
        </authorList>
    </citation>
    <scope>NUCLEOTIDE SEQUENCE [LARGE SCALE GENOMIC DNA]</scope>
    <source>
        <strain evidence="7 8">ATCC 28485</strain>
    </source>
</reference>
<sequence>MSNSEAARLYESIIEEVTAESRQDFEDSGIDESTLQDLRKIWRNKLSESGVAEFSWTQNTKEEYSQQQQQQQQQLRSGDLQSNFRHQIDPLAGIQDIQIPNDIQLPTITPKNEDSGLEFPGMGQTDGAGRSINFELHIDATPEQVEHMRRRLGKRQVDGPGSDNDNVNDSDDINSDLDDTDDDEINSDDDNDEQEDNIMLCLYDRVQRVRNKWKCNLRDGIVNMDGRDYTFQKATGESEW</sequence>
<keyword evidence="3" id="KW-0804">Transcription</keyword>
<dbReference type="EMBL" id="CP014587">
    <property type="protein sequence ID" value="ANZ77651.1"/>
    <property type="molecule type" value="Genomic_DNA"/>
</dbReference>
<dbReference type="InterPro" id="IPR009088">
    <property type="entry name" value="TFIIA_b-brl"/>
</dbReference>
<protein>
    <recommendedName>
        <fullName evidence="5">Transcription initiation factor IIA large subunit</fullName>
    </recommendedName>
</protein>
<evidence type="ECO:0000256" key="3">
    <source>
        <dbReference type="ARBA" id="ARBA00023163"/>
    </source>
</evidence>
<comment type="similarity">
    <text evidence="2">Belongs to the TFIIA subunit 1 family.</text>
</comment>
<feature type="region of interest" description="Disordered" evidence="6">
    <location>
        <begin position="146"/>
        <end position="193"/>
    </location>
</feature>
<dbReference type="SUPFAM" id="SSF50784">
    <property type="entry name" value="Transcription factor IIA (TFIIA), beta-barrel domain"/>
    <property type="match status" value="1"/>
</dbReference>
<comment type="subcellular location">
    <subcellularLocation>
        <location evidence="1">Nucleus</location>
    </subcellularLocation>
</comment>
<evidence type="ECO:0000313" key="8">
    <source>
        <dbReference type="Proteomes" id="UP000094565"/>
    </source>
</evidence>
<evidence type="ECO:0000256" key="5">
    <source>
        <dbReference type="ARBA" id="ARBA00074154"/>
    </source>
</evidence>
<dbReference type="InterPro" id="IPR004855">
    <property type="entry name" value="TFIIA_asu/bsu"/>
</dbReference>
<keyword evidence="8" id="KW-1185">Reference proteome</keyword>
<dbReference type="Gene3D" id="1.10.287.100">
    <property type="match status" value="1"/>
</dbReference>
<evidence type="ECO:0000256" key="2">
    <source>
        <dbReference type="ARBA" id="ARBA00010059"/>
    </source>
</evidence>
<dbReference type="PANTHER" id="PTHR12694:SF8">
    <property type="entry name" value="TRANSCRIPTION INITIATION FACTOR IIA SUBUNIT 1"/>
    <property type="match status" value="1"/>
</dbReference>
<feature type="compositionally biased region" description="Acidic residues" evidence="6">
    <location>
        <begin position="166"/>
        <end position="193"/>
    </location>
</feature>
<organism evidence="7 8">
    <name type="scientific">Komagataella pastoris</name>
    <name type="common">Yeast</name>
    <name type="synonym">Pichia pastoris</name>
    <dbReference type="NCBI Taxonomy" id="4922"/>
    <lineage>
        <taxon>Eukaryota</taxon>
        <taxon>Fungi</taxon>
        <taxon>Dikarya</taxon>
        <taxon>Ascomycota</taxon>
        <taxon>Saccharomycotina</taxon>
        <taxon>Pichiomycetes</taxon>
        <taxon>Pichiales</taxon>
        <taxon>Pichiaceae</taxon>
        <taxon>Komagataella</taxon>
    </lineage>
</organism>
<gene>
    <name evidence="7" type="primary">TOA1</name>
    <name evidence="7" type="ORF">ATY40_BA7504983</name>
</gene>
<dbReference type="SUPFAM" id="SSF47396">
    <property type="entry name" value="Transcription factor IIA (TFIIA), alpha-helical domain"/>
    <property type="match status" value="1"/>
</dbReference>
<dbReference type="GO" id="GO:0005672">
    <property type="term" value="C:transcription factor TFIIA complex"/>
    <property type="evidence" value="ECO:0007669"/>
    <property type="project" value="InterPro"/>
</dbReference>
<evidence type="ECO:0000256" key="1">
    <source>
        <dbReference type="ARBA" id="ARBA00004123"/>
    </source>
</evidence>
<dbReference type="FunFam" id="1.10.287.100:FF:000001">
    <property type="entry name" value="Transcription initiation factor IIA subunit"/>
    <property type="match status" value="1"/>
</dbReference>
<feature type="region of interest" description="Disordered" evidence="6">
    <location>
        <begin position="57"/>
        <end position="79"/>
    </location>
</feature>
<evidence type="ECO:0000313" key="7">
    <source>
        <dbReference type="EMBL" id="ANZ77651.1"/>
    </source>
</evidence>
<dbReference type="PANTHER" id="PTHR12694">
    <property type="entry name" value="TRANSCRIPTION INITIATION FACTOR IIA SUBUNIT 1"/>
    <property type="match status" value="1"/>
</dbReference>
<accession>A0A1B2JIC6</accession>
<dbReference type="OrthoDB" id="6275927at2759"/>
<keyword evidence="4" id="KW-0539">Nucleus</keyword>
<dbReference type="AlphaFoldDB" id="A0A1B2JIC6"/>
<proteinExistence type="inferred from homology"/>
<dbReference type="GO" id="GO:0006367">
    <property type="term" value="P:transcription initiation at RNA polymerase II promoter"/>
    <property type="evidence" value="ECO:0007669"/>
    <property type="project" value="InterPro"/>
</dbReference>
<feature type="region of interest" description="Disordered" evidence="6">
    <location>
        <begin position="108"/>
        <end position="128"/>
    </location>
</feature>
<dbReference type="Proteomes" id="UP000094565">
    <property type="component" value="Chromosome 4"/>
</dbReference>
<dbReference type="SMART" id="SM01371">
    <property type="entry name" value="TFIIA"/>
    <property type="match status" value="1"/>
</dbReference>
<dbReference type="CDD" id="cd07976">
    <property type="entry name" value="TFIIA_alpha_beta_like"/>
    <property type="match status" value="1"/>
</dbReference>
<evidence type="ECO:0000256" key="6">
    <source>
        <dbReference type="SAM" id="MobiDB-lite"/>
    </source>
</evidence>